<evidence type="ECO:0000256" key="1">
    <source>
        <dbReference type="SAM" id="MobiDB-lite"/>
    </source>
</evidence>
<feature type="transmembrane region" description="Helical" evidence="2">
    <location>
        <begin position="25"/>
        <end position="42"/>
    </location>
</feature>
<feature type="transmembrane region" description="Helical" evidence="2">
    <location>
        <begin position="120"/>
        <end position="139"/>
    </location>
</feature>
<dbReference type="PANTHER" id="PTHR24177:SF223">
    <property type="entry name" value="OS06G0293500 PROTEIN"/>
    <property type="match status" value="1"/>
</dbReference>
<feature type="transmembrane region" description="Helical" evidence="2">
    <location>
        <begin position="436"/>
        <end position="453"/>
    </location>
</feature>
<feature type="transmembrane region" description="Helical" evidence="2">
    <location>
        <begin position="202"/>
        <end position="221"/>
    </location>
</feature>
<feature type="domain" description="PGG" evidence="3">
    <location>
        <begin position="21"/>
        <end position="141"/>
    </location>
</feature>
<dbReference type="GO" id="GO:0016020">
    <property type="term" value="C:membrane"/>
    <property type="evidence" value="ECO:0000318"/>
    <property type="project" value="GO_Central"/>
</dbReference>
<sequence length="923" mass="100429">MPSSEAGVQEAEEPRESSEYKLRKQLLLLAALVVSVTYVAGLNPPGGVWQQDGPAPAPAPAPAAAAGGVSINAGAPILRFTHRRRFLSFYYCNSTALAASLVVIFLLLLKNPNRVQLTVLRLVMVLDLLGLMGAYLAGSCRDKPATVYTTSLVLALSAYVGVHILQGLSHDSSPSSPAAAAEEEEERKDGRVLLRPKEQRKVLLLLATFATAITYVAGLNLPGGFWDTFDDDGRRRHGHRYRPGESLVEAHHRGHLRMFFYCNTTAFVASLFIIVLLLHPEKKNKLTASSTRSFALHVFVLGSLLGLMAAYDAGSCRDSDCSVYVVSLFGAVLAFIFLTMLVIMSVKGLSCAHPRNHAPSSPAPAADWSSHTDCDHRDDDDEEHGSQTMSSSPPPPPATSSPNGQEAGSVGSIITGDEAATVHLEKKKAIKKVKSLILLLANLATTITYQAGLDPPGGFWPEDGEGHRAGDAILLSKDPARYNYKAFFYCNSTAFVVSLVVILMVQKEKLVKSHTLLVAMTLDMFALIGAYAAGSCRDLRTSVHVVALAGAILVYVFVHVLIFTMGTTDVDARVPEKKHKRLLLVAILVATITYQVGLAPPGGFWNEDDSPRYRHAGDAVLLDRFPRRFKVFFYSNTVSFMASIALILLLVNPILSRLAIRCYALYACQVVGLFGLMAAYTAGSARKLRTSIFACVLIAAVIAFVLVNTITLTFFNKRRRMMAWADEAPSSSSMAQQQPRRQPQETEYRDEVYAKRKYLMLLGILAASVTYQAGLAPPGGLWQDDGGDGGGTRRSREAGNPVLHDTDPRRYHVFFYSNSTSFVASIVTIALLLQQILRRHHRSNQKLLLIATNTALVLDLLGLLAAYAAGSTREWRNVVVLPLLVLLFMAIHVAVWLFGERRRCAAGEDGGTSTSKGRGLESN</sequence>
<dbReference type="AlphaFoldDB" id="A0A1Z5RK24"/>
<dbReference type="InParanoid" id="A0A1Z5RK24"/>
<dbReference type="InterPro" id="IPR026961">
    <property type="entry name" value="PGG_dom"/>
</dbReference>
<evidence type="ECO:0000256" key="2">
    <source>
        <dbReference type="SAM" id="Phobius"/>
    </source>
</evidence>
<feature type="transmembrane region" description="Helical" evidence="2">
    <location>
        <begin position="258"/>
        <end position="279"/>
    </location>
</feature>
<feature type="domain" description="PGG" evidence="3">
    <location>
        <begin position="428"/>
        <end position="537"/>
    </location>
</feature>
<feature type="transmembrane region" description="Helical" evidence="2">
    <location>
        <begin position="847"/>
        <end position="869"/>
    </location>
</feature>
<feature type="domain" description="PGG" evidence="3">
    <location>
        <begin position="576"/>
        <end position="686"/>
    </location>
</feature>
<feature type="region of interest" description="Disordered" evidence="1">
    <location>
        <begin position="782"/>
        <end position="804"/>
    </location>
</feature>
<evidence type="ECO:0000313" key="5">
    <source>
        <dbReference type="Proteomes" id="UP000000768"/>
    </source>
</evidence>
<dbReference type="eggNOG" id="ENOG502SDFW">
    <property type="taxonomic scope" value="Eukaryota"/>
</dbReference>
<gene>
    <name evidence="4" type="ORF">SORBI_3005G228501</name>
</gene>
<feature type="transmembrane region" description="Helical" evidence="2">
    <location>
        <begin position="663"/>
        <end position="685"/>
    </location>
</feature>
<organism evidence="4 5">
    <name type="scientific">Sorghum bicolor</name>
    <name type="common">Sorghum</name>
    <name type="synonym">Sorghum vulgare</name>
    <dbReference type="NCBI Taxonomy" id="4558"/>
    <lineage>
        <taxon>Eukaryota</taxon>
        <taxon>Viridiplantae</taxon>
        <taxon>Streptophyta</taxon>
        <taxon>Embryophyta</taxon>
        <taxon>Tracheophyta</taxon>
        <taxon>Spermatophyta</taxon>
        <taxon>Magnoliopsida</taxon>
        <taxon>Liliopsida</taxon>
        <taxon>Poales</taxon>
        <taxon>Poaceae</taxon>
        <taxon>PACMAD clade</taxon>
        <taxon>Panicoideae</taxon>
        <taxon>Andropogonodae</taxon>
        <taxon>Andropogoneae</taxon>
        <taxon>Sorghinae</taxon>
        <taxon>Sorghum</taxon>
    </lineage>
</organism>
<dbReference type="EMBL" id="CM000764">
    <property type="protein sequence ID" value="OQU84100.1"/>
    <property type="molecule type" value="Genomic_DNA"/>
</dbReference>
<dbReference type="PANTHER" id="PTHR24177">
    <property type="entry name" value="CASKIN"/>
    <property type="match status" value="1"/>
</dbReference>
<dbReference type="Gramene" id="OQU84100">
    <property type="protein sequence ID" value="OQU84100"/>
    <property type="gene ID" value="SORBI_3005G228501"/>
</dbReference>
<feature type="transmembrane region" description="Helical" evidence="2">
    <location>
        <begin position="758"/>
        <end position="776"/>
    </location>
</feature>
<accession>A0A1Z5RK24</accession>
<feature type="region of interest" description="Disordered" evidence="1">
    <location>
        <begin position="360"/>
        <end position="411"/>
    </location>
</feature>
<evidence type="ECO:0000313" key="4">
    <source>
        <dbReference type="EMBL" id="OQU84100.1"/>
    </source>
</evidence>
<feature type="domain" description="PGG" evidence="3">
    <location>
        <begin position="197"/>
        <end position="317"/>
    </location>
</feature>
<feature type="transmembrane region" description="Helical" evidence="2">
    <location>
        <begin position="631"/>
        <end position="651"/>
    </location>
</feature>
<reference evidence="4 5" key="1">
    <citation type="journal article" date="2009" name="Nature">
        <title>The Sorghum bicolor genome and the diversification of grasses.</title>
        <authorList>
            <person name="Paterson A.H."/>
            <person name="Bowers J.E."/>
            <person name="Bruggmann R."/>
            <person name="Dubchak I."/>
            <person name="Grimwood J."/>
            <person name="Gundlach H."/>
            <person name="Haberer G."/>
            <person name="Hellsten U."/>
            <person name="Mitros T."/>
            <person name="Poliakov A."/>
            <person name="Schmutz J."/>
            <person name="Spannagl M."/>
            <person name="Tang H."/>
            <person name="Wang X."/>
            <person name="Wicker T."/>
            <person name="Bharti A.K."/>
            <person name="Chapman J."/>
            <person name="Feltus F.A."/>
            <person name="Gowik U."/>
            <person name="Grigoriev I.V."/>
            <person name="Lyons E."/>
            <person name="Maher C.A."/>
            <person name="Martis M."/>
            <person name="Narechania A."/>
            <person name="Otillar R.P."/>
            <person name="Penning B.W."/>
            <person name="Salamov A.A."/>
            <person name="Wang Y."/>
            <person name="Zhang L."/>
            <person name="Carpita N.C."/>
            <person name="Freeling M."/>
            <person name="Gingle A.R."/>
            <person name="Hash C.T."/>
            <person name="Keller B."/>
            <person name="Klein P."/>
            <person name="Kresovich S."/>
            <person name="McCann M.C."/>
            <person name="Ming R."/>
            <person name="Peterson D.G."/>
            <person name="Mehboob-ur-Rahman"/>
            <person name="Ware D."/>
            <person name="Westhoff P."/>
            <person name="Mayer K.F."/>
            <person name="Messing J."/>
            <person name="Rokhsar D.S."/>
        </authorList>
    </citation>
    <scope>NUCLEOTIDE SEQUENCE [LARGE SCALE GENOMIC DNA]</scope>
    <source>
        <strain evidence="5">cv. BTx623</strain>
    </source>
</reference>
<feature type="transmembrane region" description="Helical" evidence="2">
    <location>
        <begin position="88"/>
        <end position="108"/>
    </location>
</feature>
<feature type="transmembrane region" description="Helical" evidence="2">
    <location>
        <begin position="875"/>
        <end position="898"/>
    </location>
</feature>
<feature type="region of interest" description="Disordered" evidence="1">
    <location>
        <begin position="727"/>
        <end position="747"/>
    </location>
</feature>
<name>A0A1Z5RK24_SORBI</name>
<feature type="transmembrane region" description="Helical" evidence="2">
    <location>
        <begin position="813"/>
        <end position="835"/>
    </location>
</feature>
<feature type="transmembrane region" description="Helical" evidence="2">
    <location>
        <begin position="516"/>
        <end position="533"/>
    </location>
</feature>
<feature type="compositionally biased region" description="Low complexity" evidence="1">
    <location>
        <begin position="360"/>
        <end position="369"/>
    </location>
</feature>
<evidence type="ECO:0000259" key="3">
    <source>
        <dbReference type="Pfam" id="PF13962"/>
    </source>
</evidence>
<reference evidence="5" key="2">
    <citation type="journal article" date="2018" name="Plant J.">
        <title>The Sorghum bicolor reference genome: improved assembly, gene annotations, a transcriptome atlas, and signatures of genome organization.</title>
        <authorList>
            <person name="McCormick R.F."/>
            <person name="Truong S.K."/>
            <person name="Sreedasyam A."/>
            <person name="Jenkins J."/>
            <person name="Shu S."/>
            <person name="Sims D."/>
            <person name="Kennedy M."/>
            <person name="Amirebrahimi M."/>
            <person name="Weers B.D."/>
            <person name="McKinley B."/>
            <person name="Mattison A."/>
            <person name="Morishige D.T."/>
            <person name="Grimwood J."/>
            <person name="Schmutz J."/>
            <person name="Mullet J.E."/>
        </authorList>
    </citation>
    <scope>NUCLEOTIDE SEQUENCE [LARGE SCALE GENOMIC DNA]</scope>
    <source>
        <strain evidence="5">cv. BTx623</strain>
    </source>
</reference>
<dbReference type="STRING" id="4558.A0A1Z5RK24"/>
<proteinExistence type="predicted"/>
<dbReference type="Proteomes" id="UP000000768">
    <property type="component" value="Chromosome 5"/>
</dbReference>
<feature type="region of interest" description="Disordered" evidence="1">
    <location>
        <begin position="170"/>
        <end position="189"/>
    </location>
</feature>
<feature type="transmembrane region" description="Helical" evidence="2">
    <location>
        <begin position="582"/>
        <end position="605"/>
    </location>
</feature>
<feature type="transmembrane region" description="Helical" evidence="2">
    <location>
        <begin position="323"/>
        <end position="346"/>
    </location>
</feature>
<protein>
    <recommendedName>
        <fullName evidence="3">PGG domain-containing protein</fullName>
    </recommendedName>
</protein>
<keyword evidence="2" id="KW-0472">Membrane</keyword>
<dbReference type="OMA" id="FKHAARY"/>
<feature type="transmembrane region" description="Helical" evidence="2">
    <location>
        <begin position="691"/>
        <end position="715"/>
    </location>
</feature>
<feature type="transmembrane region" description="Helical" evidence="2">
    <location>
        <begin position="291"/>
        <end position="311"/>
    </location>
</feature>
<keyword evidence="5" id="KW-1185">Reference proteome</keyword>
<feature type="transmembrane region" description="Helical" evidence="2">
    <location>
        <begin position="545"/>
        <end position="570"/>
    </location>
</feature>
<feature type="transmembrane region" description="Helical" evidence="2">
    <location>
        <begin position="486"/>
        <end position="504"/>
    </location>
</feature>
<keyword evidence="2" id="KW-0812">Transmembrane</keyword>
<keyword evidence="2" id="KW-1133">Transmembrane helix</keyword>
<feature type="domain" description="PGG" evidence="3">
    <location>
        <begin position="753"/>
        <end position="873"/>
    </location>
</feature>
<dbReference type="Pfam" id="PF13962">
    <property type="entry name" value="PGG"/>
    <property type="match status" value="5"/>
</dbReference>